<sequence>MYFYDTCNEVQNRLQILKDADLSESVVRKLMEVLSENPYAQVLRTLEKRPLDIHIKSNVKLDQRVYNSPSANQVAGIWIEGNNANVPFE</sequence>
<gene>
    <name evidence="1" type="ORF">RHGRI_004449</name>
</gene>
<evidence type="ECO:0000313" key="1">
    <source>
        <dbReference type="EMBL" id="KAG5561415.1"/>
    </source>
</evidence>
<keyword evidence="2" id="KW-1185">Reference proteome</keyword>
<evidence type="ECO:0000313" key="2">
    <source>
        <dbReference type="Proteomes" id="UP000823749"/>
    </source>
</evidence>
<reference evidence="1" key="1">
    <citation type="submission" date="2020-08" db="EMBL/GenBank/DDBJ databases">
        <title>Plant Genome Project.</title>
        <authorList>
            <person name="Zhang R.-G."/>
        </authorList>
    </citation>
    <scope>NUCLEOTIDE SEQUENCE</scope>
    <source>
        <strain evidence="1">WSP0</strain>
        <tissue evidence="1">Leaf</tissue>
    </source>
</reference>
<organism evidence="1 2">
    <name type="scientific">Rhododendron griersonianum</name>
    <dbReference type="NCBI Taxonomy" id="479676"/>
    <lineage>
        <taxon>Eukaryota</taxon>
        <taxon>Viridiplantae</taxon>
        <taxon>Streptophyta</taxon>
        <taxon>Embryophyta</taxon>
        <taxon>Tracheophyta</taxon>
        <taxon>Spermatophyta</taxon>
        <taxon>Magnoliopsida</taxon>
        <taxon>eudicotyledons</taxon>
        <taxon>Gunneridae</taxon>
        <taxon>Pentapetalae</taxon>
        <taxon>asterids</taxon>
        <taxon>Ericales</taxon>
        <taxon>Ericaceae</taxon>
        <taxon>Ericoideae</taxon>
        <taxon>Rhodoreae</taxon>
        <taxon>Rhododendron</taxon>
    </lineage>
</organism>
<name>A0AAV6L8P6_9ERIC</name>
<dbReference type="EMBL" id="JACTNZ010000002">
    <property type="protein sequence ID" value="KAG5561415.1"/>
    <property type="molecule type" value="Genomic_DNA"/>
</dbReference>
<dbReference type="AlphaFoldDB" id="A0AAV6L8P6"/>
<protein>
    <submittedName>
        <fullName evidence="1">Uncharacterized protein</fullName>
    </submittedName>
</protein>
<accession>A0AAV6L8P6</accession>
<comment type="caution">
    <text evidence="1">The sequence shown here is derived from an EMBL/GenBank/DDBJ whole genome shotgun (WGS) entry which is preliminary data.</text>
</comment>
<dbReference type="Proteomes" id="UP000823749">
    <property type="component" value="Chromosome 2"/>
</dbReference>
<proteinExistence type="predicted"/>